<organism evidence="10 11">
    <name type="scientific">Acidiferrobacter thiooxydans</name>
    <dbReference type="NCBI Taxonomy" id="163359"/>
    <lineage>
        <taxon>Bacteria</taxon>
        <taxon>Pseudomonadati</taxon>
        <taxon>Pseudomonadota</taxon>
        <taxon>Gammaproteobacteria</taxon>
        <taxon>Acidiferrobacterales</taxon>
        <taxon>Acidiferrobacteraceae</taxon>
        <taxon>Acidiferrobacter</taxon>
    </lineage>
</organism>
<keyword evidence="11" id="KW-1185">Reference proteome</keyword>
<feature type="transmembrane region" description="Helical" evidence="7">
    <location>
        <begin position="136"/>
        <end position="157"/>
    </location>
</feature>
<keyword evidence="6 7" id="KW-0408">Iron</keyword>
<dbReference type="PANTHER" id="PTHR47870">
    <property type="entry name" value="CYTOCHROME C-TYPE BIOGENESIS PROTEIN CCMH"/>
    <property type="match status" value="1"/>
</dbReference>
<accession>A0A368HHU5</accession>
<dbReference type="Pfam" id="PF03918">
    <property type="entry name" value="CcmH"/>
    <property type="match status" value="1"/>
</dbReference>
<evidence type="ECO:0000256" key="7">
    <source>
        <dbReference type="RuleBase" id="RU364112"/>
    </source>
</evidence>
<evidence type="ECO:0000256" key="5">
    <source>
        <dbReference type="ARBA" id="ARBA00022748"/>
    </source>
</evidence>
<comment type="function">
    <text evidence="7">Possible subunit of a heme lyase.</text>
</comment>
<feature type="compositionally biased region" description="Basic and acidic residues" evidence="8">
    <location>
        <begin position="176"/>
        <end position="187"/>
    </location>
</feature>
<evidence type="ECO:0000259" key="9">
    <source>
        <dbReference type="Pfam" id="PF03918"/>
    </source>
</evidence>
<feature type="transmembrane region" description="Helical" evidence="7">
    <location>
        <begin position="40"/>
        <end position="59"/>
    </location>
</feature>
<keyword evidence="7" id="KW-1133">Transmembrane helix</keyword>
<dbReference type="GO" id="GO:0017004">
    <property type="term" value="P:cytochrome complex assembly"/>
    <property type="evidence" value="ECO:0007669"/>
    <property type="project" value="UniProtKB-KW"/>
</dbReference>
<evidence type="ECO:0000313" key="11">
    <source>
        <dbReference type="Proteomes" id="UP000253250"/>
    </source>
</evidence>
<evidence type="ECO:0000256" key="3">
    <source>
        <dbReference type="ARBA" id="ARBA00022723"/>
    </source>
</evidence>
<evidence type="ECO:0000256" key="4">
    <source>
        <dbReference type="ARBA" id="ARBA00022729"/>
    </source>
</evidence>
<dbReference type="AlphaFoldDB" id="A0A368HHU5"/>
<evidence type="ECO:0000256" key="6">
    <source>
        <dbReference type="ARBA" id="ARBA00023004"/>
    </source>
</evidence>
<name>A0A368HHU5_9GAMM</name>
<evidence type="ECO:0000256" key="8">
    <source>
        <dbReference type="SAM" id="MobiDB-lite"/>
    </source>
</evidence>
<keyword evidence="7" id="KW-0812">Transmembrane</keyword>
<comment type="caution">
    <text evidence="10">The sequence shown here is derived from an EMBL/GenBank/DDBJ whole genome shotgun (WGS) entry which is preliminary data.</text>
</comment>
<proteinExistence type="inferred from homology"/>
<evidence type="ECO:0000313" key="10">
    <source>
        <dbReference type="EMBL" id="RCN58932.1"/>
    </source>
</evidence>
<dbReference type="Gene3D" id="1.10.8.640">
    <property type="entry name" value="Cytochrome C biogenesis protein"/>
    <property type="match status" value="1"/>
</dbReference>
<keyword evidence="5" id="KW-0201">Cytochrome c-type biogenesis</keyword>
<comment type="similarity">
    <text evidence="1 7">Belongs to the CcmH/CycL/Ccl2/NrfF family.</text>
</comment>
<keyword evidence="7" id="KW-0472">Membrane</keyword>
<evidence type="ECO:0000256" key="1">
    <source>
        <dbReference type="ARBA" id="ARBA00010342"/>
    </source>
</evidence>
<evidence type="ECO:0000256" key="2">
    <source>
        <dbReference type="ARBA" id="ARBA00022617"/>
    </source>
</evidence>
<dbReference type="PANTHER" id="PTHR47870:SF1">
    <property type="entry name" value="CYTOCHROME C-TYPE BIOGENESIS PROTEIN CCMH"/>
    <property type="match status" value="1"/>
</dbReference>
<reference evidence="10 11" key="1">
    <citation type="submission" date="2018-02" db="EMBL/GenBank/DDBJ databases">
        <title>Insights into the biology of acidophilic members of the Acidiferrobacteraceae family derived from comparative genomic analyses.</title>
        <authorList>
            <person name="Issotta F."/>
            <person name="Thyssen C."/>
            <person name="Mena C."/>
            <person name="Moya A."/>
            <person name="Bellenberg S."/>
            <person name="Sproer C."/>
            <person name="Covarrubias P.C."/>
            <person name="Sand W."/>
            <person name="Quatrini R."/>
            <person name="Vera M."/>
        </authorList>
    </citation>
    <scope>NUCLEOTIDE SEQUENCE [LARGE SCALE GENOMIC DNA]</scope>
    <source>
        <strain evidence="11">m-1</strain>
    </source>
</reference>
<protein>
    <recommendedName>
        <fullName evidence="7">Cytochrome c-type biogenesis protein</fullName>
    </recommendedName>
</protein>
<dbReference type="InterPro" id="IPR051263">
    <property type="entry name" value="C-type_cytochrome_biogenesis"/>
</dbReference>
<dbReference type="GO" id="GO:0005886">
    <property type="term" value="C:plasma membrane"/>
    <property type="evidence" value="ECO:0007669"/>
    <property type="project" value="TreeGrafter"/>
</dbReference>
<dbReference type="GO" id="GO:0046872">
    <property type="term" value="F:metal ion binding"/>
    <property type="evidence" value="ECO:0007669"/>
    <property type="project" value="UniProtKB-KW"/>
</dbReference>
<dbReference type="EMBL" id="PSYR01000001">
    <property type="protein sequence ID" value="RCN58932.1"/>
    <property type="molecule type" value="Genomic_DNA"/>
</dbReference>
<dbReference type="Proteomes" id="UP000253250">
    <property type="component" value="Unassembled WGS sequence"/>
</dbReference>
<dbReference type="InterPro" id="IPR005616">
    <property type="entry name" value="CcmH/CycL/Ccl2/NrfF_N"/>
</dbReference>
<sequence>MDGWRDRNRGPRVFAERLRPPSQAGGRDLGSRGQPLMKRLAWMVLLWAWLAPSMAATVVHESVIHRREIAIAKKLRCTVCQAESLAVSQAGIAADMRKLIRQKLRAGQTPAQIRAYFVKRYGDYILLKPPFDPLGAILWIWPFALAAVFGGVAIAVMRRRARAPMPPSAPELGPEDQARIEALTRQE</sequence>
<feature type="region of interest" description="Disordered" evidence="8">
    <location>
        <begin position="164"/>
        <end position="187"/>
    </location>
</feature>
<keyword evidence="3 7" id="KW-0479">Metal-binding</keyword>
<keyword evidence="2 7" id="KW-0349">Heme</keyword>
<dbReference type="InterPro" id="IPR038297">
    <property type="entry name" value="CcmH/CycL/NrfF/Ccl2_sf"/>
</dbReference>
<dbReference type="CDD" id="cd16378">
    <property type="entry name" value="CcmH_N"/>
    <property type="match status" value="1"/>
</dbReference>
<feature type="domain" description="CcmH/CycL/Ccl2/NrfF N-terminal" evidence="9">
    <location>
        <begin position="52"/>
        <end position="183"/>
    </location>
</feature>
<dbReference type="OrthoDB" id="9804975at2"/>
<keyword evidence="4 7" id="KW-0732">Signal</keyword>
<gene>
    <name evidence="10" type="ORF">C4900_04020</name>
</gene>